<evidence type="ECO:0000313" key="2">
    <source>
        <dbReference type="Proteomes" id="UP000060513"/>
    </source>
</evidence>
<name>A0A0M4D792_STRPR</name>
<dbReference type="OMA" id="AWICTIT"/>
<dbReference type="STRING" id="38300.SPRI_4135"/>
<accession>A0A0M4D792</accession>
<reference evidence="1 2" key="1">
    <citation type="submission" date="2015-08" db="EMBL/GenBank/DDBJ databases">
        <title>Genome sequence of the pristinamycin over-producing bacterium Streptomyces pristinaespiralis HCCB10218.</title>
        <authorList>
            <person name="Tian J."/>
            <person name="Yang J."/>
            <person name="Li L."/>
            <person name="Ruan L."/>
            <person name="Wei W."/>
            <person name="Zheng G."/>
            <person name="Wei Z."/>
            <person name="Yang S."/>
            <person name="Ge M."/>
            <person name="Jiang W."/>
            <person name="Lu Y."/>
        </authorList>
    </citation>
    <scope>NUCLEOTIDE SEQUENCE [LARGE SCALE GENOMIC DNA]</scope>
    <source>
        <strain evidence="1 2">HCCB 10218</strain>
    </source>
</reference>
<dbReference type="RefSeq" id="WP_005315803.1">
    <property type="nucleotide sequence ID" value="NZ_CP011340.1"/>
</dbReference>
<evidence type="ECO:0000313" key="1">
    <source>
        <dbReference type="EMBL" id="ALC22441.1"/>
    </source>
</evidence>
<sequence length="196" mass="20231">MTWWLRVHMVHLSFACVPACFVLAPLLAGSALPVPSLMGGFGAGIPLPLVLPVAPVCVLLHAMSRAPAEADVTAVRPVGSYRTFLFGCVALVTVSLGLIEAQWLDFGLGLGTARNLVGYLGVGLIVQHFLGSMYGPPAVAAVPVVCALIGLGPGRRPYPWAWPLHEGASVLAAAAALGLFAVGAVLGPRRTAESHP</sequence>
<dbReference type="EMBL" id="CP011340">
    <property type="protein sequence ID" value="ALC22441.1"/>
    <property type="molecule type" value="Genomic_DNA"/>
</dbReference>
<dbReference type="PATRIC" id="fig|38300.4.peg.4336"/>
<gene>
    <name evidence="1" type="ORF">SPRI_4135</name>
</gene>
<organism evidence="1">
    <name type="scientific">Streptomyces pristinaespiralis</name>
    <dbReference type="NCBI Taxonomy" id="38300"/>
    <lineage>
        <taxon>Bacteria</taxon>
        <taxon>Bacillati</taxon>
        <taxon>Actinomycetota</taxon>
        <taxon>Actinomycetes</taxon>
        <taxon>Kitasatosporales</taxon>
        <taxon>Streptomycetaceae</taxon>
        <taxon>Streptomyces</taxon>
    </lineage>
</organism>
<dbReference type="OrthoDB" id="4337298at2"/>
<proteinExistence type="predicted"/>
<dbReference type="KEGG" id="spri:SPRI_4135"/>
<dbReference type="Proteomes" id="UP000060513">
    <property type="component" value="Chromosome"/>
</dbReference>
<dbReference type="AlphaFoldDB" id="A0A0M4D792"/>
<protein>
    <submittedName>
        <fullName evidence="1">Uncharacterized protein</fullName>
    </submittedName>
</protein>
<dbReference type="GeneID" id="97234820"/>